<evidence type="ECO:0000256" key="1">
    <source>
        <dbReference type="SAM" id="Phobius"/>
    </source>
</evidence>
<keyword evidence="1" id="KW-0812">Transmembrane</keyword>
<reference evidence="2 3" key="1">
    <citation type="submission" date="2019-07" db="EMBL/GenBank/DDBJ databases">
        <title>Whole genome shotgun sequence of Cellulomonas terrae NBRC 100819.</title>
        <authorList>
            <person name="Hosoyama A."/>
            <person name="Uohara A."/>
            <person name="Ohji S."/>
            <person name="Ichikawa N."/>
        </authorList>
    </citation>
    <scope>NUCLEOTIDE SEQUENCE [LARGE SCALE GENOMIC DNA]</scope>
    <source>
        <strain evidence="2 3">NBRC 100819</strain>
    </source>
</reference>
<dbReference type="AlphaFoldDB" id="A0A511JKA9"/>
<organism evidence="2 3">
    <name type="scientific">Cellulomonas terrae</name>
    <dbReference type="NCBI Taxonomy" id="311234"/>
    <lineage>
        <taxon>Bacteria</taxon>
        <taxon>Bacillati</taxon>
        <taxon>Actinomycetota</taxon>
        <taxon>Actinomycetes</taxon>
        <taxon>Micrococcales</taxon>
        <taxon>Cellulomonadaceae</taxon>
        <taxon>Cellulomonas</taxon>
    </lineage>
</organism>
<accession>A0A511JKA9</accession>
<keyword evidence="1" id="KW-1133">Transmembrane helix</keyword>
<gene>
    <name evidence="2" type="ORF">CTE05_18920</name>
</gene>
<dbReference type="Proteomes" id="UP000321049">
    <property type="component" value="Unassembled WGS sequence"/>
</dbReference>
<name>A0A511JKA9_9CELL</name>
<keyword evidence="3" id="KW-1185">Reference proteome</keyword>
<comment type="caution">
    <text evidence="2">The sequence shown here is derived from an EMBL/GenBank/DDBJ whole genome shotgun (WGS) entry which is preliminary data.</text>
</comment>
<evidence type="ECO:0008006" key="4">
    <source>
        <dbReference type="Google" id="ProtNLM"/>
    </source>
</evidence>
<keyword evidence="1" id="KW-0472">Membrane</keyword>
<protein>
    <recommendedName>
        <fullName evidence="4">Peptidase S9</fullName>
    </recommendedName>
</protein>
<feature type="transmembrane region" description="Helical" evidence="1">
    <location>
        <begin position="110"/>
        <end position="131"/>
    </location>
</feature>
<sequence length="175" mass="18106">MTTARARTTTALLTGLTTAAYYAVPDVTSTRATRRWLKAACLAAGAAVAVPDARQAWTELHEARRRRTAGEATNFDGTALDGIPVATENLAQSVLDDVGGGPAPSAAARMVVRGVVVVVALAGSVAVTVAFERWVFRRGEARAAAGVRLAHTRTGLVLGALTAASALIPDSAERR</sequence>
<proteinExistence type="predicted"/>
<dbReference type="RefSeq" id="WP_186814815.1">
    <property type="nucleotide sequence ID" value="NZ_BJWH01000008.1"/>
</dbReference>
<evidence type="ECO:0000313" key="2">
    <source>
        <dbReference type="EMBL" id="GEL98345.1"/>
    </source>
</evidence>
<dbReference type="EMBL" id="BJWH01000008">
    <property type="protein sequence ID" value="GEL98345.1"/>
    <property type="molecule type" value="Genomic_DNA"/>
</dbReference>
<evidence type="ECO:0000313" key="3">
    <source>
        <dbReference type="Proteomes" id="UP000321049"/>
    </source>
</evidence>